<accession>A0A6C1TY04</accession>
<dbReference type="EMBL" id="RXIR01000017">
    <property type="protein sequence ID" value="TVS27817.1"/>
    <property type="molecule type" value="Genomic_DNA"/>
</dbReference>
<comment type="caution">
    <text evidence="1">The sequence shown here is derived from an EMBL/GenBank/DDBJ whole genome shotgun (WGS) entry which is preliminary data.</text>
</comment>
<dbReference type="Proteomes" id="UP000336646">
    <property type="component" value="Unassembled WGS sequence"/>
</dbReference>
<dbReference type="RefSeq" id="WP_144773373.1">
    <property type="nucleotide sequence ID" value="NZ_RXIQ01000015.1"/>
</dbReference>
<proteinExistence type="predicted"/>
<evidence type="ECO:0000313" key="2">
    <source>
        <dbReference type="Proteomes" id="UP000336646"/>
    </source>
</evidence>
<protein>
    <submittedName>
        <fullName evidence="1">Uncharacterized protein</fullName>
    </submittedName>
</protein>
<evidence type="ECO:0000313" key="1">
    <source>
        <dbReference type="EMBL" id="TVS27817.1"/>
    </source>
</evidence>
<dbReference type="AlphaFoldDB" id="A0A6C1TY04"/>
<sequence>MALTTSVAQRCRTSVITGPAALRLHGINTFQWVSRVDVALRGRARAFEKPSPRQKWVYRSGVLHPKTIVQINGIDTVDGIRALFDTYRYHGRADALVAIESARNSLDLTAADLLQRAGSLPRAKGLRGFRQLISYSAATSESPLETLGRDRILRAIESGALTNVGSVAFQVERRIISRFGEYRKALIDAMLTNVIGIEFDGKIKQSGTFGDPDFITEEERWREKQLQKPGPRDLPFRLVRGDIRTVHPHRPKPAGRLPA</sequence>
<dbReference type="OrthoDB" id="4427526at2"/>
<organism evidence="1 2">
    <name type="scientific">Corynebacterium sanguinis</name>
    <dbReference type="NCBI Taxonomy" id="2594913"/>
    <lineage>
        <taxon>Bacteria</taxon>
        <taxon>Bacillati</taxon>
        <taxon>Actinomycetota</taxon>
        <taxon>Actinomycetes</taxon>
        <taxon>Mycobacteriales</taxon>
        <taxon>Corynebacteriaceae</taxon>
        <taxon>Corynebacterium</taxon>
    </lineage>
</organism>
<name>A0A6C1TY04_9CORY</name>
<gene>
    <name evidence="1" type="ORF">EKI59_08180</name>
</gene>
<reference evidence="1 2" key="1">
    <citation type="submission" date="2018-12" db="EMBL/GenBank/DDBJ databases">
        <title>Corynebacterium sanguinis sp. nov., a clinically-associated and environmental corynebacterium.</title>
        <authorList>
            <person name="Gonzales-Siles L."/>
            <person name="Jaen-Luchoro D."/>
            <person name="Cardew S."/>
            <person name="Inganas E."/>
            <person name="Ohlen M."/>
            <person name="Jensie-Markopolous S."/>
            <person name="Pinyeiro-Iglesias B."/>
            <person name="Molin K."/>
            <person name="Skovbjerg S."/>
            <person name="Svensson-Stadler L."/>
            <person name="Funke G."/>
            <person name="Moore E.R.B."/>
        </authorList>
    </citation>
    <scope>NUCLEOTIDE SEQUENCE [LARGE SCALE GENOMIC DNA]</scope>
    <source>
        <strain evidence="1 2">58734</strain>
    </source>
</reference>